<dbReference type="GO" id="GO:0004386">
    <property type="term" value="F:helicase activity"/>
    <property type="evidence" value="ECO:0007669"/>
    <property type="project" value="UniProtKB-KW"/>
</dbReference>
<dbReference type="SMART" id="SM00487">
    <property type="entry name" value="DEXDc"/>
    <property type="match status" value="1"/>
</dbReference>
<dbReference type="GO" id="GO:0005524">
    <property type="term" value="F:ATP binding"/>
    <property type="evidence" value="ECO:0007669"/>
    <property type="project" value="UniProtKB-KW"/>
</dbReference>
<proteinExistence type="predicted"/>
<evidence type="ECO:0000256" key="4">
    <source>
        <dbReference type="ARBA" id="ARBA00022840"/>
    </source>
</evidence>
<dbReference type="InterPro" id="IPR001650">
    <property type="entry name" value="Helicase_C-like"/>
</dbReference>
<sequence>EIEPLLFPGSDSKEIKTPTPAEVDAVQQGLLGGSDLPMYSSCQEIQQLVEKNRVVVIDAATGSGKSTLVPLCLVQQCHSRNLGCRIVVTQPRKIAAKGLAWRVSQLAGTNIGDLVGYRVGGDKVDRGARVVYVTVGHLLEAVVHNPKYLETFTHIVLDEVHERFVEADFLMAFLRMALSRPETQTQRLVIMSAKFQKNKLASFFKPARLPSPERAESAGILLAGGSPFSVQNFVLDDVYRNYSGVARGCKEPDFGHLMPSKKKDMKERQWSDRLTQTCRNLTKLAARLVCYLYREHCEHAMQRTDQEAQGQFANSCVVLAFLPGLDQMHQLADNLMVAYSELKDFLGLPETPPNIILMHSALDERRYREALENPKENEWKVVVATNIAESSLTVPGVKTVIDFAMHRQNVYDDQAKMSLLMTTWCSQASLVQRRGRTGRTNPGKYFCFVSQELYKELQDFDESGVQRSSLTKVALQAAHLADQLSNQTVRAGLPVRKKGVQPQQGGRQDLVAYFDGGRGQWKISGEAAEYFASDDELDLLHLKVSNVLNLLPDPPPDTRIEYATQELQDLGLLTLAGQRPTILGVACLKLPLDVPLARLAVLGWACDLGLHGAILASALSLSQCDVLNSPYNNLTELSDWDLQALRANLEERQRLDENRMSEPLMLHSLCCQWLLGPECHVGKVPEDWAKRNINPRIWSQFTTKLVDVLQSLQRFLPRFDPLREPVYNILDLVYGTAAYCRLSEAQAAIQPALEHGVAALPALLTWGLAPTGFVAVGQSPGIYDLGESYKRFKKVVRDRNAKEDEALWWPAAPDASMTRGMAAANVQAVIDAARCMPPLWTEEHAEGSKVEATTVCFRCDGKQQDQMPLTGQLLYRICGPYNGKQTKIKTKSAEYYVVPPEHPGSYNWYMPKRDGDGLREVRVNWKAPAYSLIHTSQPGEKQTRIGKCRPKRFLVASGAEYHSQHGKREFMMRGTTVLPDSRGGRMAFMWLLAAGMPLEAEMVALAAPTLQKDEFEVRGLWMWKRTFRFPDHALMSESDLRAVNEFRKALFELQRCKPHRLAGSWLERPQQADGVLRQYFIECLDPNSEPSELELATELSDHAEVLSICSDKGKGVTLHGPAGGSRWMASQRVYMEEQVDGRLKWSSGAIWERCNDDVERLLLEDVSLLRVKAVSMAAEKLVKASTAAGRPRSPFPSRLVPLLSRCAGGQRHPLMPLDLDLADSLMAQFKQIADQDRGHDFWSEEEDDGVTDGDDDEPYVDRSLERVDEKFMWALAHRDDYKPDADLRLVENALAFPTATVCCICDGEGKEFSKQQLRNPPGKRMCKECVGNKQQKSYLPAQKEIKKNTGPLNQPPALAAANATATKKCSTCGLAVTSSNCSSAQLQKPASKRKCNNCIASGR</sequence>
<dbReference type="SMART" id="SM00490">
    <property type="entry name" value="HELICc"/>
    <property type="match status" value="1"/>
</dbReference>
<feature type="region of interest" description="Disordered" evidence="5">
    <location>
        <begin position="1238"/>
        <end position="1259"/>
    </location>
</feature>
<comment type="caution">
    <text evidence="8">The sequence shown here is derived from an EMBL/GenBank/DDBJ whole genome shotgun (WGS) entry which is preliminary data.</text>
</comment>
<dbReference type="SUPFAM" id="SSF52540">
    <property type="entry name" value="P-loop containing nucleoside triphosphate hydrolases"/>
    <property type="match status" value="1"/>
</dbReference>
<dbReference type="InterPro" id="IPR027417">
    <property type="entry name" value="P-loop_NTPase"/>
</dbReference>
<keyword evidence="9" id="KW-1185">Reference proteome</keyword>
<dbReference type="GO" id="GO:0003723">
    <property type="term" value="F:RNA binding"/>
    <property type="evidence" value="ECO:0007669"/>
    <property type="project" value="TreeGrafter"/>
</dbReference>
<keyword evidence="4" id="KW-0067">ATP-binding</keyword>
<evidence type="ECO:0000313" key="8">
    <source>
        <dbReference type="EMBL" id="CAE7229272.1"/>
    </source>
</evidence>
<dbReference type="Proteomes" id="UP000604046">
    <property type="component" value="Unassembled WGS sequence"/>
</dbReference>
<dbReference type="EMBL" id="CAJNDS010000706">
    <property type="protein sequence ID" value="CAE7229272.1"/>
    <property type="molecule type" value="Genomic_DNA"/>
</dbReference>
<feature type="domain" description="Helicase C-terminal" evidence="7">
    <location>
        <begin position="296"/>
        <end position="481"/>
    </location>
</feature>
<dbReference type="OrthoDB" id="431043at2759"/>
<evidence type="ECO:0000256" key="3">
    <source>
        <dbReference type="ARBA" id="ARBA00022806"/>
    </source>
</evidence>
<gene>
    <name evidence="8" type="primary">spn-E</name>
    <name evidence="8" type="ORF">SNAT2548_LOCUS9203</name>
</gene>
<feature type="compositionally biased region" description="Acidic residues" evidence="5">
    <location>
        <begin position="1243"/>
        <end position="1258"/>
    </location>
</feature>
<reference evidence="8" key="1">
    <citation type="submission" date="2021-02" db="EMBL/GenBank/DDBJ databases">
        <authorList>
            <person name="Dougan E. K."/>
            <person name="Rhodes N."/>
            <person name="Thang M."/>
            <person name="Chan C."/>
        </authorList>
    </citation>
    <scope>NUCLEOTIDE SEQUENCE</scope>
</reference>
<dbReference type="CDD" id="cd17917">
    <property type="entry name" value="DEXHc_RHA-like"/>
    <property type="match status" value="1"/>
</dbReference>
<evidence type="ECO:0000256" key="1">
    <source>
        <dbReference type="ARBA" id="ARBA00022741"/>
    </source>
</evidence>
<keyword evidence="2" id="KW-0378">Hydrolase</keyword>
<dbReference type="Gene3D" id="3.40.50.300">
    <property type="entry name" value="P-loop containing nucleotide triphosphate hydrolases"/>
    <property type="match status" value="2"/>
</dbReference>
<dbReference type="Gene3D" id="1.20.120.1080">
    <property type="match status" value="1"/>
</dbReference>
<dbReference type="InterPro" id="IPR014001">
    <property type="entry name" value="Helicase_ATP-bd"/>
</dbReference>
<feature type="non-terminal residue" evidence="8">
    <location>
        <position position="1"/>
    </location>
</feature>
<dbReference type="Pfam" id="PF00271">
    <property type="entry name" value="Helicase_C"/>
    <property type="match status" value="1"/>
</dbReference>
<dbReference type="PROSITE" id="PS51194">
    <property type="entry name" value="HELICASE_CTER"/>
    <property type="match status" value="1"/>
</dbReference>
<dbReference type="PANTHER" id="PTHR18934:SF99">
    <property type="entry name" value="ATP-DEPENDENT RNA HELICASE DHX37-RELATED"/>
    <property type="match status" value="1"/>
</dbReference>
<dbReference type="InterPro" id="IPR011545">
    <property type="entry name" value="DEAD/DEAH_box_helicase_dom"/>
</dbReference>
<accession>A0A812KSB4</accession>
<protein>
    <submittedName>
        <fullName evidence="8">Spn-E protein</fullName>
    </submittedName>
</protein>
<evidence type="ECO:0000259" key="6">
    <source>
        <dbReference type="PROSITE" id="PS51192"/>
    </source>
</evidence>
<keyword evidence="3" id="KW-0347">Helicase</keyword>
<organism evidence="8 9">
    <name type="scientific">Symbiodinium natans</name>
    <dbReference type="NCBI Taxonomy" id="878477"/>
    <lineage>
        <taxon>Eukaryota</taxon>
        <taxon>Sar</taxon>
        <taxon>Alveolata</taxon>
        <taxon>Dinophyceae</taxon>
        <taxon>Suessiales</taxon>
        <taxon>Symbiodiniaceae</taxon>
        <taxon>Symbiodinium</taxon>
    </lineage>
</organism>
<evidence type="ECO:0000256" key="5">
    <source>
        <dbReference type="SAM" id="MobiDB-lite"/>
    </source>
</evidence>
<dbReference type="GO" id="GO:0016787">
    <property type="term" value="F:hydrolase activity"/>
    <property type="evidence" value="ECO:0007669"/>
    <property type="project" value="UniProtKB-KW"/>
</dbReference>
<dbReference type="PANTHER" id="PTHR18934">
    <property type="entry name" value="ATP-DEPENDENT RNA HELICASE"/>
    <property type="match status" value="1"/>
</dbReference>
<feature type="domain" description="Helicase ATP-binding" evidence="6">
    <location>
        <begin position="46"/>
        <end position="213"/>
    </location>
</feature>
<evidence type="ECO:0000313" key="9">
    <source>
        <dbReference type="Proteomes" id="UP000604046"/>
    </source>
</evidence>
<dbReference type="Pfam" id="PF00270">
    <property type="entry name" value="DEAD"/>
    <property type="match status" value="1"/>
</dbReference>
<keyword evidence="1" id="KW-0547">Nucleotide-binding</keyword>
<dbReference type="CDD" id="cd18791">
    <property type="entry name" value="SF2_C_RHA"/>
    <property type="match status" value="1"/>
</dbReference>
<evidence type="ECO:0000259" key="7">
    <source>
        <dbReference type="PROSITE" id="PS51194"/>
    </source>
</evidence>
<dbReference type="PROSITE" id="PS51192">
    <property type="entry name" value="HELICASE_ATP_BIND_1"/>
    <property type="match status" value="1"/>
</dbReference>
<name>A0A812KSB4_9DINO</name>
<evidence type="ECO:0000256" key="2">
    <source>
        <dbReference type="ARBA" id="ARBA00022801"/>
    </source>
</evidence>